<organism evidence="6 7">
    <name type="scientific">Puniceicoccus vermicola</name>
    <dbReference type="NCBI Taxonomy" id="388746"/>
    <lineage>
        <taxon>Bacteria</taxon>
        <taxon>Pseudomonadati</taxon>
        <taxon>Verrucomicrobiota</taxon>
        <taxon>Opitutia</taxon>
        <taxon>Puniceicoccales</taxon>
        <taxon>Puniceicoccaceae</taxon>
        <taxon>Puniceicoccus</taxon>
    </lineage>
</organism>
<dbReference type="Proteomes" id="UP000525652">
    <property type="component" value="Unassembled WGS sequence"/>
</dbReference>
<evidence type="ECO:0000313" key="7">
    <source>
        <dbReference type="Proteomes" id="UP000525652"/>
    </source>
</evidence>
<dbReference type="PANTHER" id="PTHR43095">
    <property type="entry name" value="SUGAR KINASE"/>
    <property type="match status" value="1"/>
</dbReference>
<dbReference type="AlphaFoldDB" id="A0A7X1AVS3"/>
<dbReference type="SUPFAM" id="SSF53067">
    <property type="entry name" value="Actin-like ATPase domain"/>
    <property type="match status" value="2"/>
</dbReference>
<reference evidence="6 7" key="1">
    <citation type="submission" date="2020-07" db="EMBL/GenBank/DDBJ databases">
        <authorList>
            <person name="Feng X."/>
        </authorList>
    </citation>
    <scope>NUCLEOTIDE SEQUENCE [LARGE SCALE GENOMIC DNA]</scope>
    <source>
        <strain evidence="6 7">JCM14086</strain>
    </source>
</reference>
<evidence type="ECO:0000256" key="2">
    <source>
        <dbReference type="ARBA" id="ARBA00022679"/>
    </source>
</evidence>
<accession>A0A7X1AVS3</accession>
<proteinExistence type="inferred from homology"/>
<dbReference type="EMBL" id="JACHVA010000040">
    <property type="protein sequence ID" value="MBC2600911.1"/>
    <property type="molecule type" value="Genomic_DNA"/>
</dbReference>
<dbReference type="PANTHER" id="PTHR43095:SF5">
    <property type="entry name" value="XYLULOSE KINASE"/>
    <property type="match status" value="1"/>
</dbReference>
<evidence type="ECO:0000259" key="5">
    <source>
        <dbReference type="Pfam" id="PF21546"/>
    </source>
</evidence>
<protein>
    <submittedName>
        <fullName evidence="6">Carbohydrate kinase</fullName>
    </submittedName>
</protein>
<gene>
    <name evidence="6" type="ORF">H5P30_03870</name>
</gene>
<dbReference type="InterPro" id="IPR050406">
    <property type="entry name" value="FGGY_Carb_Kinase"/>
</dbReference>
<evidence type="ECO:0000256" key="3">
    <source>
        <dbReference type="ARBA" id="ARBA00022777"/>
    </source>
</evidence>
<evidence type="ECO:0000313" key="6">
    <source>
        <dbReference type="EMBL" id="MBC2600911.1"/>
    </source>
</evidence>
<evidence type="ECO:0000259" key="4">
    <source>
        <dbReference type="Pfam" id="PF00370"/>
    </source>
</evidence>
<name>A0A7X1AVS3_9BACT</name>
<feature type="domain" description="Carbohydrate kinase FGGY C-terminal" evidence="5">
    <location>
        <begin position="255"/>
        <end position="450"/>
    </location>
</feature>
<keyword evidence="7" id="KW-1185">Reference proteome</keyword>
<sequence>MNKPPVVAVLDVGKTNKKVALYDANFRAVDLKKISLDAVPNGDGIEYEQTEELFRWTCKILAEFAEVYDIRAIGITTHGATLAVLDRDGELAHPVISYLSPAGDRVEDEFNEKFGPPEKIHSETCTPPFGFANAAKQIYFLQKFFPQDWEKAQHLLYFPQYLGYLFTGKMAADPTYLGCHTYLWDLRKSCPSEVARELGVDGMIPEKVLAPWDELGTVGESVAEESGIPAGIPVVVGIHDSNASLLPYLAKGFDRFTLNSTGTWCVAMTPSDGFDFEPNEIGTKTFYNLSAYGRPVKTAIFPGGLEFSEFSKIVGETAMENPEEINLVCRDAEIILTGGIIPGAEAFPGSVPVLRLGRQEISLEELKEMGLDAAGIGKDTFLAALNLSLAIQTVEVLNRAGLREDSEIFVEGGFANNPEYCRILASLLPKNRVCLTELKEATAFGTALCAWKLVEGVDLESLSSRFEIVIRDVESAEISGLDQYVEKYRALCTGA</sequence>
<comment type="similarity">
    <text evidence="1">Belongs to the FGGY kinase family.</text>
</comment>
<comment type="caution">
    <text evidence="6">The sequence shown here is derived from an EMBL/GenBank/DDBJ whole genome shotgun (WGS) entry which is preliminary data.</text>
</comment>
<dbReference type="GO" id="GO:0005975">
    <property type="term" value="P:carbohydrate metabolic process"/>
    <property type="evidence" value="ECO:0007669"/>
    <property type="project" value="InterPro"/>
</dbReference>
<keyword evidence="3 6" id="KW-0418">Kinase</keyword>
<dbReference type="GO" id="GO:0016301">
    <property type="term" value="F:kinase activity"/>
    <property type="evidence" value="ECO:0007669"/>
    <property type="project" value="UniProtKB-KW"/>
</dbReference>
<dbReference type="RefSeq" id="WP_185691646.1">
    <property type="nucleotide sequence ID" value="NZ_JACHVA010000040.1"/>
</dbReference>
<dbReference type="InterPro" id="IPR018484">
    <property type="entry name" value="FGGY_N"/>
</dbReference>
<dbReference type="CDD" id="cd07772">
    <property type="entry name" value="ASKHA_NBD_FGGY_NaCK-like"/>
    <property type="match status" value="1"/>
</dbReference>
<keyword evidence="2" id="KW-0808">Transferase</keyword>
<dbReference type="Pfam" id="PF00370">
    <property type="entry name" value="FGGY_N"/>
    <property type="match status" value="1"/>
</dbReference>
<evidence type="ECO:0000256" key="1">
    <source>
        <dbReference type="ARBA" id="ARBA00009156"/>
    </source>
</evidence>
<dbReference type="InterPro" id="IPR043129">
    <property type="entry name" value="ATPase_NBD"/>
</dbReference>
<dbReference type="InterPro" id="IPR049382">
    <property type="entry name" value="FGGY_C_2"/>
</dbReference>
<dbReference type="Pfam" id="PF21546">
    <property type="entry name" value="FGGY_C_2"/>
    <property type="match status" value="1"/>
</dbReference>
<dbReference type="Gene3D" id="3.30.420.40">
    <property type="match status" value="2"/>
</dbReference>
<feature type="domain" description="Carbohydrate kinase FGGY N-terminal" evidence="4">
    <location>
        <begin position="7"/>
        <end position="246"/>
    </location>
</feature>